<dbReference type="NCBIfam" id="NF009239">
    <property type="entry name" value="PRK12595.1"/>
    <property type="match status" value="1"/>
</dbReference>
<evidence type="ECO:0000256" key="1">
    <source>
        <dbReference type="ARBA" id="ARBA00022679"/>
    </source>
</evidence>
<name>A0A953JFC8_9BACT</name>
<dbReference type="InterPro" id="IPR041071">
    <property type="entry name" value="DAHP_snth_FXD"/>
</dbReference>
<organism evidence="4 5">
    <name type="scientific">Candidatus Nitrobium versatile</name>
    <dbReference type="NCBI Taxonomy" id="2884831"/>
    <lineage>
        <taxon>Bacteria</taxon>
        <taxon>Pseudomonadati</taxon>
        <taxon>Nitrospirota</taxon>
        <taxon>Nitrospiria</taxon>
        <taxon>Nitrospirales</taxon>
        <taxon>Nitrospiraceae</taxon>
        <taxon>Candidatus Nitrobium</taxon>
    </lineage>
</organism>
<accession>A0A953JFC8</accession>
<evidence type="ECO:0000313" key="4">
    <source>
        <dbReference type="EMBL" id="MBZ0157615.1"/>
    </source>
</evidence>
<dbReference type="PANTHER" id="PTHR43018:SF2">
    <property type="entry name" value="PHOSPHO-2-DEHYDRO-3-DEOXYHEPTONATE ALDOLASE"/>
    <property type="match status" value="1"/>
</dbReference>
<dbReference type="Gene3D" id="3.20.20.70">
    <property type="entry name" value="Aldolase class I"/>
    <property type="match status" value="1"/>
</dbReference>
<evidence type="ECO:0000259" key="2">
    <source>
        <dbReference type="Pfam" id="PF00793"/>
    </source>
</evidence>
<dbReference type="GO" id="GO:0003849">
    <property type="term" value="F:3-deoxy-7-phosphoheptulonate synthase activity"/>
    <property type="evidence" value="ECO:0007669"/>
    <property type="project" value="UniProtKB-EC"/>
</dbReference>
<dbReference type="Pfam" id="PF00793">
    <property type="entry name" value="DAHP_synth_1"/>
    <property type="match status" value="1"/>
</dbReference>
<dbReference type="EC" id="2.5.1.54" evidence="4"/>
<dbReference type="InterPro" id="IPR013785">
    <property type="entry name" value="Aldolase_TIM"/>
</dbReference>
<dbReference type="InterPro" id="IPR006268">
    <property type="entry name" value="DAHP_syn_2"/>
</dbReference>
<dbReference type="PANTHER" id="PTHR43018">
    <property type="entry name" value="PHOSPHO-2-DEHYDRO-3-DEOXYHEPTONATE ALDOLASE"/>
    <property type="match status" value="1"/>
</dbReference>
<protein>
    <submittedName>
        <fullName evidence="4">3-deoxy-7-phosphoheptulonate synthase</fullName>
        <ecNumber evidence="4">2.5.1.54</ecNumber>
    </submittedName>
</protein>
<feature type="domain" description="DAHP synthase ferredoxin-like" evidence="3">
    <location>
        <begin position="3"/>
        <end position="70"/>
    </location>
</feature>
<comment type="caution">
    <text evidence="4">The sequence shown here is derived from an EMBL/GenBank/DDBJ whole genome shotgun (WGS) entry which is preliminary data.</text>
</comment>
<keyword evidence="1 4" id="KW-0808">Transferase</keyword>
<dbReference type="NCBIfam" id="NF006421">
    <property type="entry name" value="PRK08673.1"/>
    <property type="match status" value="1"/>
</dbReference>
<dbReference type="AlphaFoldDB" id="A0A953JFC8"/>
<evidence type="ECO:0000313" key="5">
    <source>
        <dbReference type="Proteomes" id="UP000705867"/>
    </source>
</evidence>
<gene>
    <name evidence="4" type="primary">aroF</name>
    <name evidence="4" type="ORF">K8I29_15565</name>
</gene>
<dbReference type="GO" id="GO:0009073">
    <property type="term" value="P:aromatic amino acid family biosynthetic process"/>
    <property type="evidence" value="ECO:0007669"/>
    <property type="project" value="InterPro"/>
</dbReference>
<proteinExistence type="predicted"/>
<dbReference type="NCBIfam" id="TIGR01361">
    <property type="entry name" value="DAHP_synth_Bsub"/>
    <property type="match status" value="1"/>
</dbReference>
<reference evidence="4" key="1">
    <citation type="journal article" date="2021" name="bioRxiv">
        <title>Unraveling nitrogen, sulfur and carbon metabolic pathways and microbial community transcriptional responses to substrate deprivation and toxicity stresses in a bioreactor mimicking anoxic brackish coastal sediment conditions.</title>
        <authorList>
            <person name="Martins P.D."/>
            <person name="Echeveste M.J."/>
            <person name="Arshad A."/>
            <person name="Kurth J."/>
            <person name="Ouboter H."/>
            <person name="Jetten M.S.M."/>
            <person name="Welte C.U."/>
        </authorList>
    </citation>
    <scope>NUCLEOTIDE SEQUENCE</scope>
    <source>
        <strain evidence="4">MAG_39</strain>
    </source>
</reference>
<reference evidence="4" key="2">
    <citation type="submission" date="2021-08" db="EMBL/GenBank/DDBJ databases">
        <authorList>
            <person name="Dalcin Martins P."/>
        </authorList>
    </citation>
    <scope>NUCLEOTIDE SEQUENCE</scope>
    <source>
        <strain evidence="4">MAG_39</strain>
    </source>
</reference>
<feature type="domain" description="DAHP synthetase I/KDSA" evidence="2">
    <location>
        <begin position="93"/>
        <end position="333"/>
    </location>
</feature>
<dbReference type="InterPro" id="IPR006218">
    <property type="entry name" value="DAHP1/KDSA"/>
</dbReference>
<dbReference type="GO" id="GO:0016832">
    <property type="term" value="F:aldehyde-lyase activity"/>
    <property type="evidence" value="ECO:0007669"/>
    <property type="project" value="InterPro"/>
</dbReference>
<evidence type="ECO:0000259" key="3">
    <source>
        <dbReference type="Pfam" id="PF18152"/>
    </source>
</evidence>
<dbReference type="SUPFAM" id="SSF51569">
    <property type="entry name" value="Aldolase"/>
    <property type="match status" value="1"/>
</dbReference>
<sequence>MDIIVLKPGSSEEALRHLLKKLESMGLKANVSQGTERTIIGVIGDTSKVTENEEDAIRAMEGVENVVRIVKPYKLASRDFRKENTEISVRGTVIGGTKIQVIAGPCAVENRTIIMSIAEKVREGGATFLRGGAFKPRTSPYAFQGLGEEGLHYLADAREKTGLPIVTEIMDPRDLDVLMQYADIIQIGARNMQNFRLLLEVGSVNKPILLKRGLSATIKEWLMSAEYIMSRGNHNVLLCERGIRTFETATRNTLDLSAVPLLKQLTHLPVVVDPSHGVGKWDLVAPMAKAAVAAGADALIIEVHTNPEEAFSDGEQSLKPEFFAALMKDMRPIAQAVGREI</sequence>
<dbReference type="Proteomes" id="UP000705867">
    <property type="component" value="Unassembled WGS sequence"/>
</dbReference>
<dbReference type="EMBL" id="JAIOIV010000122">
    <property type="protein sequence ID" value="MBZ0157615.1"/>
    <property type="molecule type" value="Genomic_DNA"/>
</dbReference>
<dbReference type="InterPro" id="IPR052899">
    <property type="entry name" value="Class-I_DAHP_synthase"/>
</dbReference>
<dbReference type="Gene3D" id="3.30.70.1140">
    <property type="entry name" value="Phospho-2-dehydro-3-deoxyheptonate aldolase, domain 1"/>
    <property type="match status" value="1"/>
</dbReference>
<dbReference type="Pfam" id="PF18152">
    <property type="entry name" value="DAHP_snth_FXD"/>
    <property type="match status" value="1"/>
</dbReference>